<evidence type="ECO:0000256" key="4">
    <source>
        <dbReference type="ARBA" id="ARBA00023163"/>
    </source>
</evidence>
<dbReference type="InterPro" id="IPR013249">
    <property type="entry name" value="RNA_pol_sigma70_r4_t2"/>
</dbReference>
<dbReference type="Gene3D" id="1.10.10.10">
    <property type="entry name" value="Winged helix-like DNA-binding domain superfamily/Winged helix DNA-binding domain"/>
    <property type="match status" value="1"/>
</dbReference>
<evidence type="ECO:0000256" key="1">
    <source>
        <dbReference type="ARBA" id="ARBA00023015"/>
    </source>
</evidence>
<dbReference type="Pfam" id="PF08281">
    <property type="entry name" value="Sigma70_r4_2"/>
    <property type="match status" value="1"/>
</dbReference>
<dbReference type="EMBL" id="JACCKS010000003">
    <property type="protein sequence ID" value="NZA37187.1"/>
    <property type="molecule type" value="Genomic_DNA"/>
</dbReference>
<evidence type="ECO:0000256" key="2">
    <source>
        <dbReference type="ARBA" id="ARBA00023082"/>
    </source>
</evidence>
<dbReference type="Proteomes" id="UP000586254">
    <property type="component" value="Unassembled WGS sequence"/>
</dbReference>
<dbReference type="GO" id="GO:0003677">
    <property type="term" value="F:DNA binding"/>
    <property type="evidence" value="ECO:0007669"/>
    <property type="project" value="UniProtKB-KW"/>
</dbReference>
<dbReference type="PANTHER" id="PTHR30385:SF1">
    <property type="entry name" value="RNA POLYMERASE SIGMA-H FACTOR"/>
    <property type="match status" value="1"/>
</dbReference>
<feature type="domain" description="RNA polymerase sigma factor 70 region 4 type 2" evidence="5">
    <location>
        <begin position="73"/>
        <end position="124"/>
    </location>
</feature>
<evidence type="ECO:0000313" key="7">
    <source>
        <dbReference type="Proteomes" id="UP000586254"/>
    </source>
</evidence>
<keyword evidence="4" id="KW-0804">Transcription</keyword>
<comment type="caution">
    <text evidence="6">The sequence shown here is derived from an EMBL/GenBank/DDBJ whole genome shotgun (WGS) entry which is preliminary data.</text>
</comment>
<dbReference type="SUPFAM" id="SSF88659">
    <property type="entry name" value="Sigma3 and sigma4 domains of RNA polymerase sigma factors"/>
    <property type="match status" value="1"/>
</dbReference>
<keyword evidence="1" id="KW-0805">Transcription regulation</keyword>
<gene>
    <name evidence="6" type="ORF">H0N91_03280</name>
</gene>
<sequence>MKVRYEFVNGEISEIEVDDNLGELLVDFDRREYNNDHKETRRHISLDGMEYEGEAFLSSENTEEQVLKRADMACLLRAMEALTPAQRELVRRVYFERESIAAVARSEGVNESSIRERLRWIYKKLKKFLE</sequence>
<reference evidence="6 7" key="1">
    <citation type="submission" date="2020-07" db="EMBL/GenBank/DDBJ databases">
        <title>Organ Donor 1.</title>
        <authorList>
            <person name="Marsh A.J."/>
            <person name="Azcarate-Peril M.A."/>
        </authorList>
    </citation>
    <scope>NUCLEOTIDE SEQUENCE [LARGE SCALE GENOMIC DNA]</scope>
    <source>
        <strain evidence="6 7">AMC0717</strain>
    </source>
</reference>
<dbReference type="GO" id="GO:0016987">
    <property type="term" value="F:sigma factor activity"/>
    <property type="evidence" value="ECO:0007669"/>
    <property type="project" value="UniProtKB-KW"/>
</dbReference>
<organism evidence="6 7">
    <name type="scientific">Eubacterium callanderi</name>
    <dbReference type="NCBI Taxonomy" id="53442"/>
    <lineage>
        <taxon>Bacteria</taxon>
        <taxon>Bacillati</taxon>
        <taxon>Bacillota</taxon>
        <taxon>Clostridia</taxon>
        <taxon>Eubacteriales</taxon>
        <taxon>Eubacteriaceae</taxon>
        <taxon>Eubacterium</taxon>
    </lineage>
</organism>
<protein>
    <submittedName>
        <fullName evidence="6">Sigma-70 family RNA polymerase sigma factor</fullName>
    </submittedName>
</protein>
<evidence type="ECO:0000259" key="5">
    <source>
        <dbReference type="Pfam" id="PF08281"/>
    </source>
</evidence>
<dbReference type="PANTHER" id="PTHR30385">
    <property type="entry name" value="SIGMA FACTOR F FLAGELLAR"/>
    <property type="match status" value="1"/>
</dbReference>
<dbReference type="RefSeq" id="WP_180492929.1">
    <property type="nucleotide sequence ID" value="NZ_JACCKS010000003.1"/>
</dbReference>
<keyword evidence="3" id="KW-0238">DNA-binding</keyword>
<accession>A0A853JLA7</accession>
<evidence type="ECO:0000313" key="6">
    <source>
        <dbReference type="EMBL" id="NZA37187.1"/>
    </source>
</evidence>
<name>A0A853JLA7_9FIRM</name>
<dbReference type="GO" id="GO:0006352">
    <property type="term" value="P:DNA-templated transcription initiation"/>
    <property type="evidence" value="ECO:0007669"/>
    <property type="project" value="InterPro"/>
</dbReference>
<dbReference type="InterPro" id="IPR036388">
    <property type="entry name" value="WH-like_DNA-bd_sf"/>
</dbReference>
<evidence type="ECO:0000256" key="3">
    <source>
        <dbReference type="ARBA" id="ARBA00023125"/>
    </source>
</evidence>
<dbReference type="AlphaFoldDB" id="A0A853JLA7"/>
<dbReference type="InterPro" id="IPR013324">
    <property type="entry name" value="RNA_pol_sigma_r3/r4-like"/>
</dbReference>
<proteinExistence type="predicted"/>
<keyword evidence="2" id="KW-0731">Sigma factor</keyword>